<evidence type="ECO:0000256" key="4">
    <source>
        <dbReference type="ARBA" id="ARBA00022777"/>
    </source>
</evidence>
<dbReference type="InterPro" id="IPR027417">
    <property type="entry name" value="P-loop_NTPase"/>
</dbReference>
<dbReference type="PRINTS" id="PR00094">
    <property type="entry name" value="ADENYLTKNASE"/>
</dbReference>
<gene>
    <name evidence="7" type="ORF">Ae201684_002779</name>
</gene>
<keyword evidence="4" id="KW-0418">Kinase</keyword>
<feature type="coiled-coil region" evidence="5">
    <location>
        <begin position="614"/>
        <end position="641"/>
    </location>
</feature>
<dbReference type="InterPro" id="IPR033690">
    <property type="entry name" value="Adenylat_kinase_CS"/>
</dbReference>
<feature type="coiled-coil region" evidence="5">
    <location>
        <begin position="519"/>
        <end position="546"/>
    </location>
</feature>
<organism evidence="7 8">
    <name type="scientific">Aphanomyces euteiches</name>
    <dbReference type="NCBI Taxonomy" id="100861"/>
    <lineage>
        <taxon>Eukaryota</taxon>
        <taxon>Sar</taxon>
        <taxon>Stramenopiles</taxon>
        <taxon>Oomycota</taxon>
        <taxon>Saprolegniomycetes</taxon>
        <taxon>Saprolegniales</taxon>
        <taxon>Verrucalvaceae</taxon>
        <taxon>Aphanomyces</taxon>
    </lineage>
</organism>
<protein>
    <recommendedName>
        <fullName evidence="9">Adenylate kinase</fullName>
    </recommendedName>
</protein>
<feature type="compositionally biased region" description="Low complexity" evidence="6">
    <location>
        <begin position="356"/>
        <end position="365"/>
    </location>
</feature>
<dbReference type="VEuPathDB" id="FungiDB:AeMF1_000192"/>
<feature type="compositionally biased region" description="Basic residues" evidence="6">
    <location>
        <begin position="704"/>
        <end position="720"/>
    </location>
</feature>
<evidence type="ECO:0008006" key="9">
    <source>
        <dbReference type="Google" id="ProtNLM"/>
    </source>
</evidence>
<evidence type="ECO:0000313" key="7">
    <source>
        <dbReference type="EMBL" id="KAF0742106.1"/>
    </source>
</evidence>
<evidence type="ECO:0000256" key="1">
    <source>
        <dbReference type="ARBA" id="ARBA00007220"/>
    </source>
</evidence>
<dbReference type="AlphaFoldDB" id="A0A6G0XPB6"/>
<dbReference type="Pfam" id="PF00406">
    <property type="entry name" value="ADK"/>
    <property type="match status" value="1"/>
</dbReference>
<evidence type="ECO:0000256" key="6">
    <source>
        <dbReference type="SAM" id="MobiDB-lite"/>
    </source>
</evidence>
<feature type="region of interest" description="Disordered" evidence="6">
    <location>
        <begin position="669"/>
        <end position="720"/>
    </location>
</feature>
<keyword evidence="8" id="KW-1185">Reference proteome</keyword>
<dbReference type="PROSITE" id="PS00113">
    <property type="entry name" value="ADENYLATE_KINASE"/>
    <property type="match status" value="1"/>
</dbReference>
<feature type="region of interest" description="Disordered" evidence="6">
    <location>
        <begin position="320"/>
        <end position="466"/>
    </location>
</feature>
<dbReference type="CDD" id="cd01428">
    <property type="entry name" value="ADK"/>
    <property type="match status" value="1"/>
</dbReference>
<dbReference type="NCBIfam" id="TIGR01351">
    <property type="entry name" value="adk"/>
    <property type="match status" value="1"/>
</dbReference>
<feature type="compositionally biased region" description="Basic and acidic residues" evidence="6">
    <location>
        <begin position="437"/>
        <end position="466"/>
    </location>
</feature>
<keyword evidence="2" id="KW-0808">Transferase</keyword>
<dbReference type="SUPFAM" id="SSF52540">
    <property type="entry name" value="P-loop containing nucleoside triphosphate hydrolases"/>
    <property type="match status" value="1"/>
</dbReference>
<dbReference type="GO" id="GO:0005524">
    <property type="term" value="F:ATP binding"/>
    <property type="evidence" value="ECO:0007669"/>
    <property type="project" value="InterPro"/>
</dbReference>
<evidence type="ECO:0000256" key="2">
    <source>
        <dbReference type="ARBA" id="ARBA00022679"/>
    </source>
</evidence>
<comment type="similarity">
    <text evidence="1">Belongs to the adenylate kinase family.</text>
</comment>
<accession>A0A6G0XPB6</accession>
<dbReference type="InterPro" id="IPR036193">
    <property type="entry name" value="ADK_active_lid_dom_sf"/>
</dbReference>
<evidence type="ECO:0000256" key="3">
    <source>
        <dbReference type="ARBA" id="ARBA00022741"/>
    </source>
</evidence>
<dbReference type="InterPro" id="IPR000850">
    <property type="entry name" value="Adenylat/UMP-CMP_kin"/>
</dbReference>
<comment type="caution">
    <text evidence="7">The sequence shown here is derived from an EMBL/GenBank/DDBJ whole genome shotgun (WGS) entry which is preliminary data.</text>
</comment>
<dbReference type="HAMAP" id="MF_00235">
    <property type="entry name" value="Adenylate_kinase_Adk"/>
    <property type="match status" value="1"/>
</dbReference>
<dbReference type="SUPFAM" id="SSF57774">
    <property type="entry name" value="Microbial and mitochondrial ADK, insert 'zinc finger' domain"/>
    <property type="match status" value="1"/>
</dbReference>
<keyword evidence="3" id="KW-0547">Nucleotide-binding</keyword>
<dbReference type="EMBL" id="VJMJ01000030">
    <property type="protein sequence ID" value="KAF0742106.1"/>
    <property type="molecule type" value="Genomic_DNA"/>
</dbReference>
<dbReference type="InterPro" id="IPR006259">
    <property type="entry name" value="Adenyl_kin_sub"/>
</dbReference>
<reference evidence="7 8" key="1">
    <citation type="submission" date="2019-07" db="EMBL/GenBank/DDBJ databases">
        <title>Genomics analysis of Aphanomyces spp. identifies a new class of oomycete effector associated with host adaptation.</title>
        <authorList>
            <person name="Gaulin E."/>
        </authorList>
    </citation>
    <scope>NUCLEOTIDE SEQUENCE [LARGE SCALE GENOMIC DNA]</scope>
    <source>
        <strain evidence="7 8">ATCC 201684</strain>
    </source>
</reference>
<proteinExistence type="inferred from homology"/>
<dbReference type="Proteomes" id="UP000481153">
    <property type="component" value="Unassembled WGS sequence"/>
</dbReference>
<name>A0A6G0XPB6_9STRA</name>
<dbReference type="Gene3D" id="3.40.50.300">
    <property type="entry name" value="P-loop containing nucleotide triphosphate hydrolases"/>
    <property type="match status" value="1"/>
</dbReference>
<evidence type="ECO:0000256" key="5">
    <source>
        <dbReference type="SAM" id="Coils"/>
    </source>
</evidence>
<dbReference type="GO" id="GO:0004017">
    <property type="term" value="F:AMP kinase activity"/>
    <property type="evidence" value="ECO:0007669"/>
    <property type="project" value="InterPro"/>
</dbReference>
<dbReference type="PANTHER" id="PTHR23359">
    <property type="entry name" value="NUCLEOTIDE KINASE"/>
    <property type="match status" value="1"/>
</dbReference>
<evidence type="ECO:0000313" key="8">
    <source>
        <dbReference type="Proteomes" id="UP000481153"/>
    </source>
</evidence>
<feature type="compositionally biased region" description="Basic and acidic residues" evidence="6">
    <location>
        <begin position="332"/>
        <end position="346"/>
    </location>
</feature>
<keyword evidence="5" id="KW-0175">Coiled coil</keyword>
<sequence>MDRELFVDVQGDGDAILEDLPPVEKTPVAPTVAMSFVYDAVEHKAVSGIIHLQYHVRKRRRHKRKRQVPLAQTDAELKEWQAAARGKVQAGSLSARKPPIIVVESKATPRNAKATPLKIVICGPPAGGKGTQCELLVKSFGVVHLSTGDMLRAAIHNRSNVGRQAKEYMEAGQLVPDDLIVGVIMERLQQSDCVVHGWLLDGFPRTETQAQAMIDAGIVPDIVLVLDVPDEQVVARISGRRVDLSTGKTYHIEWNPPPPDVAVVQRSDDNEETIRVRLSTYHANCGAVVDAFEPLSSIVHIDGMLEKAAIAATIHDAVSGKASGKLAVPESARTDRASSRGRIQERHVKKAILRQAAATHAKPAAPVEMPKVSPKHSKHQPQPPPQKKSPRAHKASTDSRLVKAYSPPRPKPAPGGGRHDEEMTASYGGGDDDDDDSVFRDIPSDEPELSKALHRAMEELGREQAENDRLKQLFLDKGPAKNDSRPHGLRELDVALEQLLSERKSLVRVTKRQKESIDANEWDALLQRTTAQLDAMRRKVQQLKRHAAPAAATDEDAQLNALHVKHAQLKAAWRQLSQPASTKDAAKIAKLRKKEAALQRTDQEYYTAKATHMQQYTKQEVERMQAEMKQLQDALHATTAQFDTCVAECAAVELQLASAATAAKALPKLGKTKAPPKLVLPDKPQFLQSLPPIQKPHTSDMAPPRKKHPAMPPHHTARDK</sequence>